<dbReference type="InterPro" id="IPR036236">
    <property type="entry name" value="Znf_C2H2_sf"/>
</dbReference>
<dbReference type="InterPro" id="IPR013085">
    <property type="entry name" value="U1-CZ_Znf_C2H2"/>
</dbReference>
<dbReference type="Pfam" id="PF06220">
    <property type="entry name" value="zf-U1"/>
    <property type="match status" value="1"/>
</dbReference>
<name>A0A9N9FN57_9GLOM</name>
<keyword evidence="3 4" id="KW-0862">Zinc</keyword>
<dbReference type="SUPFAM" id="SSF90229">
    <property type="entry name" value="CCCH zinc finger"/>
    <property type="match status" value="1"/>
</dbReference>
<keyword evidence="8" id="KW-1185">Reference proteome</keyword>
<dbReference type="Gene3D" id="6.10.250.3220">
    <property type="match status" value="1"/>
</dbReference>
<evidence type="ECO:0000256" key="5">
    <source>
        <dbReference type="SAM" id="MobiDB-lite"/>
    </source>
</evidence>
<dbReference type="Pfam" id="PF00642">
    <property type="entry name" value="zf-CCCH"/>
    <property type="match status" value="1"/>
</dbReference>
<dbReference type="OrthoDB" id="2417221at2759"/>
<evidence type="ECO:0000256" key="1">
    <source>
        <dbReference type="ARBA" id="ARBA00022723"/>
    </source>
</evidence>
<proteinExistence type="predicted"/>
<dbReference type="InterPro" id="IPR003604">
    <property type="entry name" value="Matrin/U1-like-C_Znf_C2H2"/>
</dbReference>
<protein>
    <submittedName>
        <fullName evidence="7">4116_t:CDS:1</fullName>
    </submittedName>
</protein>
<keyword evidence="1 4" id="KW-0479">Metal-binding</keyword>
<dbReference type="PANTHER" id="PTHR16465:SF0">
    <property type="entry name" value="ZINC FINGER MATRIN-TYPE PROTEIN 5"/>
    <property type="match status" value="1"/>
</dbReference>
<dbReference type="SUPFAM" id="SSF57667">
    <property type="entry name" value="beta-beta-alpha zinc fingers"/>
    <property type="match status" value="1"/>
</dbReference>
<comment type="caution">
    <text evidence="7">The sequence shown here is derived from an EMBL/GenBank/DDBJ whole genome shotgun (WGS) entry which is preliminary data.</text>
</comment>
<dbReference type="SMART" id="SM00356">
    <property type="entry name" value="ZnF_C3H1"/>
    <property type="match status" value="1"/>
</dbReference>
<dbReference type="Gene3D" id="3.30.160.60">
    <property type="entry name" value="Classic Zinc Finger"/>
    <property type="match status" value="1"/>
</dbReference>
<dbReference type="GO" id="GO:0005689">
    <property type="term" value="C:U12-type spliceosomal complex"/>
    <property type="evidence" value="ECO:0007669"/>
    <property type="project" value="TreeGrafter"/>
</dbReference>
<feature type="domain" description="C3H1-type" evidence="6">
    <location>
        <begin position="55"/>
        <end position="83"/>
    </location>
</feature>
<evidence type="ECO:0000256" key="2">
    <source>
        <dbReference type="ARBA" id="ARBA00022771"/>
    </source>
</evidence>
<keyword evidence="2 4" id="KW-0863">Zinc-finger</keyword>
<dbReference type="Proteomes" id="UP000789739">
    <property type="component" value="Unassembled WGS sequence"/>
</dbReference>
<dbReference type="PANTHER" id="PTHR16465">
    <property type="entry name" value="NUCLEASE-RELATED"/>
    <property type="match status" value="1"/>
</dbReference>
<feature type="zinc finger region" description="C3H1-type" evidence="4">
    <location>
        <begin position="55"/>
        <end position="83"/>
    </location>
</feature>
<evidence type="ECO:0000256" key="4">
    <source>
        <dbReference type="PROSITE-ProRule" id="PRU00723"/>
    </source>
</evidence>
<evidence type="ECO:0000313" key="8">
    <source>
        <dbReference type="Proteomes" id="UP000789739"/>
    </source>
</evidence>
<dbReference type="GO" id="GO:0003676">
    <property type="term" value="F:nucleic acid binding"/>
    <property type="evidence" value="ECO:0007669"/>
    <property type="project" value="InterPro"/>
</dbReference>
<dbReference type="PROSITE" id="PS50103">
    <property type="entry name" value="ZF_C3H1"/>
    <property type="match status" value="1"/>
</dbReference>
<organism evidence="7 8">
    <name type="scientific">Paraglomus brasilianum</name>
    <dbReference type="NCBI Taxonomy" id="144538"/>
    <lineage>
        <taxon>Eukaryota</taxon>
        <taxon>Fungi</taxon>
        <taxon>Fungi incertae sedis</taxon>
        <taxon>Mucoromycota</taxon>
        <taxon>Glomeromycotina</taxon>
        <taxon>Glomeromycetes</taxon>
        <taxon>Paraglomerales</taxon>
        <taxon>Paraglomeraceae</taxon>
        <taxon>Paraglomus</taxon>
    </lineage>
</organism>
<dbReference type="InterPro" id="IPR036855">
    <property type="entry name" value="Znf_CCCH_sf"/>
</dbReference>
<dbReference type="GO" id="GO:0008270">
    <property type="term" value="F:zinc ion binding"/>
    <property type="evidence" value="ECO:0007669"/>
    <property type="project" value="UniProtKB-KW"/>
</dbReference>
<dbReference type="InterPro" id="IPR000571">
    <property type="entry name" value="Znf_CCCH"/>
</dbReference>
<sequence>MLIIIFITDYCDYCDRSFPDNPEARRKHLEGAQHQLSVKHHYDAYKDPVELLLENARKPPCRRFLETGFCPFGLSCRYSHVPPHIDMSTIDPHLYLSQNQHLLNKQLNELNRPPPRPPVKVTRYKLPPGLPKDLPPSLRLPPPGGYDYSNVTEWG</sequence>
<dbReference type="SMART" id="SM00451">
    <property type="entry name" value="ZnF_U1"/>
    <property type="match status" value="1"/>
</dbReference>
<accession>A0A9N9FN57</accession>
<evidence type="ECO:0000259" key="6">
    <source>
        <dbReference type="PROSITE" id="PS50103"/>
    </source>
</evidence>
<gene>
    <name evidence="7" type="ORF">PBRASI_LOCUS4766</name>
</gene>
<evidence type="ECO:0000313" key="7">
    <source>
        <dbReference type="EMBL" id="CAG8544631.1"/>
    </source>
</evidence>
<dbReference type="EMBL" id="CAJVPI010000513">
    <property type="protein sequence ID" value="CAG8544631.1"/>
    <property type="molecule type" value="Genomic_DNA"/>
</dbReference>
<feature type="region of interest" description="Disordered" evidence="5">
    <location>
        <begin position="108"/>
        <end position="155"/>
    </location>
</feature>
<evidence type="ECO:0000256" key="3">
    <source>
        <dbReference type="ARBA" id="ARBA00022833"/>
    </source>
</evidence>
<feature type="compositionally biased region" description="Pro residues" evidence="5">
    <location>
        <begin position="128"/>
        <end position="144"/>
    </location>
</feature>
<dbReference type="AlphaFoldDB" id="A0A9N9FN57"/>
<reference evidence="7" key="1">
    <citation type="submission" date="2021-06" db="EMBL/GenBank/DDBJ databases">
        <authorList>
            <person name="Kallberg Y."/>
            <person name="Tangrot J."/>
            <person name="Rosling A."/>
        </authorList>
    </citation>
    <scope>NUCLEOTIDE SEQUENCE</scope>
    <source>
        <strain evidence="7">BR232B</strain>
    </source>
</reference>